<comment type="function">
    <text evidence="2">Antitoxin component of a type II toxin-antitoxin (TA) system.</text>
</comment>
<reference evidence="3 4" key="1">
    <citation type="submission" date="2011-06" db="EMBL/GenBank/DDBJ databases">
        <title>The draft genome of Thiocapsa marina 5811.</title>
        <authorList>
            <consortium name="US DOE Joint Genome Institute (JGI-PGF)"/>
            <person name="Lucas S."/>
            <person name="Han J."/>
            <person name="Cheng J.-F."/>
            <person name="Goodwin L."/>
            <person name="Pitluck S."/>
            <person name="Peters L."/>
            <person name="Land M.L."/>
            <person name="Hauser L."/>
            <person name="Vogl K."/>
            <person name="Liu Z."/>
            <person name="Imhoff J."/>
            <person name="Thiel V."/>
            <person name="Frigaard N.-U."/>
            <person name="Bryant D."/>
            <person name="Woyke T.J."/>
        </authorList>
    </citation>
    <scope>NUCLEOTIDE SEQUENCE [LARGE SCALE GENOMIC DNA]</scope>
    <source>
        <strain evidence="3 4">5811</strain>
    </source>
</reference>
<dbReference type="AlphaFoldDB" id="F9UD46"/>
<gene>
    <name evidence="3" type="ORF">ThimaDRAFT_2849</name>
</gene>
<dbReference type="InterPro" id="IPR036165">
    <property type="entry name" value="YefM-like_sf"/>
</dbReference>
<dbReference type="Pfam" id="PF02604">
    <property type="entry name" value="PhdYeFM_antitox"/>
    <property type="match status" value="1"/>
</dbReference>
<name>F9UD46_9GAMM</name>
<dbReference type="Gene3D" id="3.40.1620.10">
    <property type="entry name" value="YefM-like domain"/>
    <property type="match status" value="1"/>
</dbReference>
<dbReference type="PANTHER" id="PTHR35377:SF7">
    <property type="entry name" value="SSL1004 PROTEIN"/>
    <property type="match status" value="1"/>
</dbReference>
<evidence type="ECO:0000313" key="4">
    <source>
        <dbReference type="Proteomes" id="UP000005459"/>
    </source>
</evidence>
<sequence length="82" mass="8823">MQILSVAEAKARLSAVLAQVEAGEEVVITRRGVAIARIVAEPAARSSQFDMAELFAFVDGQPMHVGMDAGQFVGEMRTDARF</sequence>
<dbReference type="OrthoDB" id="71688at2"/>
<accession>F9UD46</accession>
<dbReference type="PANTHER" id="PTHR35377">
    <property type="entry name" value="ANTITOXIN VAPB49-RELATED-RELATED"/>
    <property type="match status" value="1"/>
</dbReference>
<evidence type="ECO:0000313" key="3">
    <source>
        <dbReference type="EMBL" id="EGV17790.1"/>
    </source>
</evidence>
<dbReference type="eggNOG" id="COG4118">
    <property type="taxonomic scope" value="Bacteria"/>
</dbReference>
<keyword evidence="4" id="KW-1185">Reference proteome</keyword>
<proteinExistence type="inferred from homology"/>
<dbReference type="STRING" id="768671.ThimaDRAFT_2849"/>
<protein>
    <recommendedName>
        <fullName evidence="2">Antitoxin</fullName>
    </recommendedName>
</protein>
<dbReference type="InterPro" id="IPR051416">
    <property type="entry name" value="phD-YefM_TA_antitoxins"/>
</dbReference>
<dbReference type="SUPFAM" id="SSF143120">
    <property type="entry name" value="YefM-like"/>
    <property type="match status" value="1"/>
</dbReference>
<organism evidence="3 4">
    <name type="scientific">Thiocapsa marina 5811</name>
    <dbReference type="NCBI Taxonomy" id="768671"/>
    <lineage>
        <taxon>Bacteria</taxon>
        <taxon>Pseudomonadati</taxon>
        <taxon>Pseudomonadota</taxon>
        <taxon>Gammaproteobacteria</taxon>
        <taxon>Chromatiales</taxon>
        <taxon>Chromatiaceae</taxon>
        <taxon>Thiocapsa</taxon>
    </lineage>
</organism>
<comment type="similarity">
    <text evidence="1 2">Belongs to the phD/YefM antitoxin family.</text>
</comment>
<evidence type="ECO:0000256" key="1">
    <source>
        <dbReference type="ARBA" id="ARBA00009981"/>
    </source>
</evidence>
<dbReference type="InterPro" id="IPR006442">
    <property type="entry name" value="Antitoxin_Phd/YefM"/>
</dbReference>
<dbReference type="RefSeq" id="WP_007193721.1">
    <property type="nucleotide sequence ID" value="NZ_AFWV01000009.1"/>
</dbReference>
<evidence type="ECO:0000256" key="2">
    <source>
        <dbReference type="RuleBase" id="RU362080"/>
    </source>
</evidence>
<dbReference type="Proteomes" id="UP000005459">
    <property type="component" value="Unassembled WGS sequence"/>
</dbReference>
<dbReference type="EMBL" id="AFWV01000009">
    <property type="protein sequence ID" value="EGV17790.1"/>
    <property type="molecule type" value="Genomic_DNA"/>
</dbReference>
<dbReference type="NCBIfam" id="TIGR01552">
    <property type="entry name" value="phd_fam"/>
    <property type="match status" value="1"/>
</dbReference>